<evidence type="ECO:0000313" key="11">
    <source>
        <dbReference type="Proteomes" id="UP000046395"/>
    </source>
</evidence>
<dbReference type="InterPro" id="IPR004217">
    <property type="entry name" value="Tim10-like"/>
</dbReference>
<evidence type="ECO:0000313" key="12">
    <source>
        <dbReference type="WBParaSite" id="TMUE_2000006713.1"/>
    </source>
</evidence>
<dbReference type="PANTHER" id="PTHR13172">
    <property type="entry name" value="MITOCHONDRIAL IMPORT INNER MEMBRANE TRANSLOCASE SUBUNIT TIM9B"/>
    <property type="match status" value="1"/>
</dbReference>
<evidence type="ECO:0000256" key="8">
    <source>
        <dbReference type="ARBA" id="ARBA00023128"/>
    </source>
</evidence>
<dbReference type="Pfam" id="PF09341">
    <property type="entry name" value="Pcc1"/>
    <property type="match status" value="1"/>
</dbReference>
<comment type="similarity">
    <text evidence="2">Belongs to the CTAG/PCC1 family.</text>
</comment>
<accession>A0A5S6QHP6</accession>
<keyword evidence="4" id="KW-0479">Metal-binding</keyword>
<evidence type="ECO:0000256" key="9">
    <source>
        <dbReference type="ARBA" id="ARBA00023157"/>
    </source>
</evidence>
<evidence type="ECO:0000256" key="6">
    <source>
        <dbReference type="ARBA" id="ARBA00022927"/>
    </source>
</evidence>
<keyword evidence="8" id="KW-0496">Mitochondrion</keyword>
<keyword evidence="6" id="KW-0653">Protein transport</keyword>
<keyword evidence="5" id="KW-0862">Zinc</keyword>
<feature type="domain" description="Tim10-like" evidence="10">
    <location>
        <begin position="111"/>
        <end position="169"/>
    </location>
</feature>
<organism evidence="11 12">
    <name type="scientific">Trichuris muris</name>
    <name type="common">Mouse whipworm</name>
    <dbReference type="NCBI Taxonomy" id="70415"/>
    <lineage>
        <taxon>Eukaryota</taxon>
        <taxon>Metazoa</taxon>
        <taxon>Ecdysozoa</taxon>
        <taxon>Nematoda</taxon>
        <taxon>Enoplea</taxon>
        <taxon>Dorylaimia</taxon>
        <taxon>Trichinellida</taxon>
        <taxon>Trichuridae</taxon>
        <taxon>Trichuris</taxon>
    </lineage>
</organism>
<dbReference type="GO" id="GO:0005739">
    <property type="term" value="C:mitochondrion"/>
    <property type="evidence" value="ECO:0007669"/>
    <property type="project" value="UniProtKB-SubCell"/>
</dbReference>
<evidence type="ECO:0000256" key="4">
    <source>
        <dbReference type="ARBA" id="ARBA00022723"/>
    </source>
</evidence>
<dbReference type="InterPro" id="IPR015419">
    <property type="entry name" value="CTAG/Pcc1"/>
</dbReference>
<dbReference type="WBParaSite" id="TMUE_2000006713.1">
    <property type="protein sequence ID" value="TMUE_2000006713.1"/>
    <property type="gene ID" value="WBGene00293867"/>
</dbReference>
<evidence type="ECO:0000256" key="1">
    <source>
        <dbReference type="ARBA" id="ARBA00004173"/>
    </source>
</evidence>
<evidence type="ECO:0000256" key="3">
    <source>
        <dbReference type="ARBA" id="ARBA00022448"/>
    </source>
</evidence>
<dbReference type="AlphaFoldDB" id="A0A5S6QHP6"/>
<dbReference type="Proteomes" id="UP000046395">
    <property type="component" value="Unassembled WGS sequence"/>
</dbReference>
<dbReference type="STRING" id="70415.A0A5S6QHP6"/>
<dbReference type="InterPro" id="IPR035427">
    <property type="entry name" value="Tim10-like_dom_sf"/>
</dbReference>
<dbReference type="InterPro" id="IPR050673">
    <property type="entry name" value="Mito_inner_translocase_sub"/>
</dbReference>
<keyword evidence="9" id="KW-1015">Disulfide bond</keyword>
<evidence type="ECO:0000256" key="5">
    <source>
        <dbReference type="ARBA" id="ARBA00022833"/>
    </source>
</evidence>
<proteinExistence type="inferred from homology"/>
<evidence type="ECO:0000256" key="7">
    <source>
        <dbReference type="ARBA" id="ARBA00023010"/>
    </source>
</evidence>
<protein>
    <submittedName>
        <fullName evidence="12">Zf-Tim10_DDP domain-containing protein</fullName>
    </submittedName>
</protein>
<evidence type="ECO:0000256" key="2">
    <source>
        <dbReference type="ARBA" id="ARBA00007073"/>
    </source>
</evidence>
<evidence type="ECO:0000259" key="10">
    <source>
        <dbReference type="Pfam" id="PF02953"/>
    </source>
</evidence>
<dbReference type="Gene3D" id="3.30.310.50">
    <property type="entry name" value="Alpha-D-phosphohexomutase, C-terminal domain"/>
    <property type="match status" value="1"/>
</dbReference>
<keyword evidence="11" id="KW-1185">Reference proteome</keyword>
<dbReference type="Gene3D" id="1.10.287.810">
    <property type="entry name" value="Mitochondrial import inner membrane translocase subunit tim13 like domains"/>
    <property type="match status" value="1"/>
</dbReference>
<dbReference type="SUPFAM" id="SSF144122">
    <property type="entry name" value="Tim10-like"/>
    <property type="match status" value="1"/>
</dbReference>
<name>A0A5S6QHP6_TRIMR</name>
<dbReference type="GO" id="GO:0015031">
    <property type="term" value="P:protein transport"/>
    <property type="evidence" value="ECO:0007669"/>
    <property type="project" value="UniProtKB-KW"/>
</dbReference>
<keyword evidence="3" id="KW-0813">Transport</keyword>
<dbReference type="Pfam" id="PF02953">
    <property type="entry name" value="zf-Tim10_DDP"/>
    <property type="match status" value="1"/>
</dbReference>
<comment type="subcellular location">
    <subcellularLocation>
        <location evidence="1">Mitochondrion</location>
    </subcellularLocation>
</comment>
<reference evidence="12" key="1">
    <citation type="submission" date="2019-12" db="UniProtKB">
        <authorList>
            <consortium name="WormBaseParasite"/>
        </authorList>
    </citation>
    <scope>IDENTIFICATION</scope>
</reference>
<dbReference type="GO" id="GO:0046872">
    <property type="term" value="F:metal ion binding"/>
    <property type="evidence" value="ECO:0007669"/>
    <property type="project" value="UniProtKB-KW"/>
</dbReference>
<keyword evidence="7" id="KW-0811">Translocation</keyword>
<sequence length="185" mass="21343">MQIELSIPLPNAAIAETLFRVLAVDPEPPRSQVEKTLRLERNVLIVTFASGNAKSLNTSFTSFVEMFSLSARTRRECTWHLSQSVLYIRLGFMVNYRWALVKIGVKKMNTEMQAFRDFLSTYNMLTQHCFNRCIFDFNGRALKSEEESCIYRCVQKSVHVNRRLVVAFASMNALAQERKSTERTS</sequence>